<dbReference type="WBParaSite" id="ALUE_0001007301-mRNA-1">
    <property type="protein sequence ID" value="ALUE_0001007301-mRNA-1"/>
    <property type="gene ID" value="ALUE_0001007301"/>
</dbReference>
<dbReference type="AlphaFoldDB" id="A0A0M3I1D2"/>
<protein>
    <submittedName>
        <fullName evidence="4">Ion_trans_2 domain-containing protein</fullName>
    </submittedName>
</protein>
<sequence length="133" mass="14664">MWPGCEHKLLCAVSHPVHREGTDRNHHSRGASIVLIDTHMVTVGFGDLVPVGGEHYVAASILFIFIGLVLTTLAVDLIGSSCIERIHAWGRGLDALNLLNALRNHKNQCWFAYVPKDAHLIPFIDCTDTSNKD</sequence>
<dbReference type="Gene3D" id="1.10.287.70">
    <property type="match status" value="1"/>
</dbReference>
<dbReference type="InterPro" id="IPR013099">
    <property type="entry name" value="K_chnl_dom"/>
</dbReference>
<evidence type="ECO:0000313" key="4">
    <source>
        <dbReference type="WBParaSite" id="ALUE_0001007301-mRNA-1"/>
    </source>
</evidence>
<organism evidence="3 4">
    <name type="scientific">Ascaris lumbricoides</name>
    <name type="common">Giant roundworm</name>
    <dbReference type="NCBI Taxonomy" id="6252"/>
    <lineage>
        <taxon>Eukaryota</taxon>
        <taxon>Metazoa</taxon>
        <taxon>Ecdysozoa</taxon>
        <taxon>Nematoda</taxon>
        <taxon>Chromadorea</taxon>
        <taxon>Rhabditida</taxon>
        <taxon>Spirurina</taxon>
        <taxon>Ascaridomorpha</taxon>
        <taxon>Ascaridoidea</taxon>
        <taxon>Ascarididae</taxon>
        <taxon>Ascaris</taxon>
    </lineage>
</organism>
<keyword evidence="3" id="KW-1185">Reference proteome</keyword>
<name>A0A0M3I1D2_ASCLU</name>
<keyword evidence="1" id="KW-0472">Membrane</keyword>
<feature type="domain" description="Potassium channel" evidence="2">
    <location>
        <begin position="37"/>
        <end position="80"/>
    </location>
</feature>
<evidence type="ECO:0000313" key="3">
    <source>
        <dbReference type="Proteomes" id="UP000036681"/>
    </source>
</evidence>
<keyword evidence="1" id="KW-0812">Transmembrane</keyword>
<dbReference type="Pfam" id="PF07885">
    <property type="entry name" value="Ion_trans_2"/>
    <property type="match status" value="1"/>
</dbReference>
<keyword evidence="1" id="KW-1133">Transmembrane helix</keyword>
<dbReference type="SUPFAM" id="SSF81324">
    <property type="entry name" value="Voltage-gated potassium channels"/>
    <property type="match status" value="1"/>
</dbReference>
<evidence type="ECO:0000259" key="2">
    <source>
        <dbReference type="Pfam" id="PF07885"/>
    </source>
</evidence>
<reference evidence="4" key="1">
    <citation type="submission" date="2017-02" db="UniProtKB">
        <authorList>
            <consortium name="WormBaseParasite"/>
        </authorList>
    </citation>
    <scope>IDENTIFICATION</scope>
</reference>
<evidence type="ECO:0000256" key="1">
    <source>
        <dbReference type="SAM" id="Phobius"/>
    </source>
</evidence>
<accession>A0A0M3I1D2</accession>
<feature type="transmembrane region" description="Helical" evidence="1">
    <location>
        <begin position="56"/>
        <end position="78"/>
    </location>
</feature>
<proteinExistence type="predicted"/>
<dbReference type="Proteomes" id="UP000036681">
    <property type="component" value="Unplaced"/>
</dbReference>